<comment type="caution">
    <text evidence="2">The sequence shown here is derived from an EMBL/GenBank/DDBJ whole genome shotgun (WGS) entry which is preliminary data.</text>
</comment>
<evidence type="ECO:0000313" key="3">
    <source>
        <dbReference type="Proteomes" id="UP000887159"/>
    </source>
</evidence>
<keyword evidence="3" id="KW-1185">Reference proteome</keyword>
<dbReference type="AlphaFoldDB" id="A0A8X6WFT3"/>
<feature type="compositionally biased region" description="Basic and acidic residues" evidence="1">
    <location>
        <begin position="43"/>
        <end position="56"/>
    </location>
</feature>
<dbReference type="Proteomes" id="UP000887159">
    <property type="component" value="Unassembled WGS sequence"/>
</dbReference>
<organism evidence="2 3">
    <name type="scientific">Trichonephila clavipes</name>
    <name type="common">Golden silk orbweaver</name>
    <name type="synonym">Nephila clavipes</name>
    <dbReference type="NCBI Taxonomy" id="2585209"/>
    <lineage>
        <taxon>Eukaryota</taxon>
        <taxon>Metazoa</taxon>
        <taxon>Ecdysozoa</taxon>
        <taxon>Arthropoda</taxon>
        <taxon>Chelicerata</taxon>
        <taxon>Arachnida</taxon>
        <taxon>Araneae</taxon>
        <taxon>Araneomorphae</taxon>
        <taxon>Entelegynae</taxon>
        <taxon>Araneoidea</taxon>
        <taxon>Nephilidae</taxon>
        <taxon>Trichonephila</taxon>
    </lineage>
</organism>
<sequence>MRFAANSPRAALQSEQSFFRPFVGRRKQNATATRTDFQAFSPADKHPYKSNDERKGTQNVATESRTEEDTLSLRPYLLFENTPQMWKIKKKEERKPYLPHVWATEKVHEIEIRKTKDSKIPGLSLLLKRILLRNKTLEQQHTFAIACKVHRNIPGTHF</sequence>
<gene>
    <name evidence="2" type="ORF">TNCV_2505561</name>
</gene>
<evidence type="ECO:0000313" key="2">
    <source>
        <dbReference type="EMBL" id="GFY34253.1"/>
    </source>
</evidence>
<dbReference type="EMBL" id="BMAU01021422">
    <property type="protein sequence ID" value="GFY34253.1"/>
    <property type="molecule type" value="Genomic_DNA"/>
</dbReference>
<name>A0A8X6WFT3_TRICX</name>
<protein>
    <submittedName>
        <fullName evidence="2">Uncharacterized protein</fullName>
    </submittedName>
</protein>
<reference evidence="2" key="1">
    <citation type="submission" date="2020-08" db="EMBL/GenBank/DDBJ databases">
        <title>Multicomponent nature underlies the extraordinary mechanical properties of spider dragline silk.</title>
        <authorList>
            <person name="Kono N."/>
            <person name="Nakamura H."/>
            <person name="Mori M."/>
            <person name="Yoshida Y."/>
            <person name="Ohtoshi R."/>
            <person name="Malay A.D."/>
            <person name="Moran D.A.P."/>
            <person name="Tomita M."/>
            <person name="Numata K."/>
            <person name="Arakawa K."/>
        </authorList>
    </citation>
    <scope>NUCLEOTIDE SEQUENCE</scope>
</reference>
<feature type="region of interest" description="Disordered" evidence="1">
    <location>
        <begin position="1"/>
        <end position="69"/>
    </location>
</feature>
<accession>A0A8X6WFT3</accession>
<proteinExistence type="predicted"/>
<evidence type="ECO:0000256" key="1">
    <source>
        <dbReference type="SAM" id="MobiDB-lite"/>
    </source>
</evidence>
<feature type="compositionally biased region" description="Polar residues" evidence="1">
    <location>
        <begin position="29"/>
        <end position="38"/>
    </location>
</feature>